<dbReference type="RefSeq" id="WP_137063090.1">
    <property type="nucleotide sequence ID" value="NZ_PNXQ01000016.1"/>
</dbReference>
<dbReference type="PROSITE" id="PS00571">
    <property type="entry name" value="AMIDASES"/>
    <property type="match status" value="1"/>
</dbReference>
<name>A0A4V5STV4_9BACL</name>
<dbReference type="Pfam" id="PF01425">
    <property type="entry name" value="Amidase"/>
    <property type="match status" value="2"/>
</dbReference>
<dbReference type="InterPro" id="IPR023631">
    <property type="entry name" value="Amidase_dom"/>
</dbReference>
<evidence type="ECO:0000313" key="3">
    <source>
        <dbReference type="Proteomes" id="UP000308114"/>
    </source>
</evidence>
<evidence type="ECO:0000313" key="2">
    <source>
        <dbReference type="EMBL" id="TKH41411.1"/>
    </source>
</evidence>
<feature type="domain" description="Amidase" evidence="1">
    <location>
        <begin position="19"/>
        <end position="195"/>
    </location>
</feature>
<dbReference type="InterPro" id="IPR036928">
    <property type="entry name" value="AS_sf"/>
</dbReference>
<gene>
    <name evidence="2" type="ORF">C1I60_18665</name>
</gene>
<dbReference type="PANTHER" id="PTHR46310:SF7">
    <property type="entry name" value="AMIDASE 1"/>
    <property type="match status" value="1"/>
</dbReference>
<accession>A0A4V5STV4</accession>
<comment type="caution">
    <text evidence="2">The sequence shown here is derived from an EMBL/GenBank/DDBJ whole genome shotgun (WGS) entry which is preliminary data.</text>
</comment>
<reference evidence="2 3" key="1">
    <citation type="submission" date="2018-01" db="EMBL/GenBank/DDBJ databases">
        <title>Bacillales members from the olive rhizosphere are effective biological control agents against Verticillium dahliae.</title>
        <authorList>
            <person name="Gomez-Lama C."/>
            <person name="Legarda G."/>
            <person name="Ruano-Rosa D."/>
            <person name="Pizarro-Tobias P."/>
            <person name="Valverde-Corredor A."/>
            <person name="Niqui J.L."/>
            <person name="Trivino J.C."/>
            <person name="Roca A."/>
            <person name="Mercado-Blanco J."/>
        </authorList>
    </citation>
    <scope>NUCLEOTIDE SEQUENCE [LARGE SCALE GENOMIC DNA]</scope>
    <source>
        <strain evidence="2 3">PIC167</strain>
    </source>
</reference>
<protein>
    <submittedName>
        <fullName evidence="2">Amidase</fullName>
    </submittedName>
</protein>
<dbReference type="Gene3D" id="3.90.1300.10">
    <property type="entry name" value="Amidase signature (AS) domain"/>
    <property type="match status" value="1"/>
</dbReference>
<dbReference type="PANTHER" id="PTHR46310">
    <property type="entry name" value="AMIDASE 1"/>
    <property type="match status" value="1"/>
</dbReference>
<dbReference type="Proteomes" id="UP000308114">
    <property type="component" value="Unassembled WGS sequence"/>
</dbReference>
<proteinExistence type="predicted"/>
<dbReference type="SUPFAM" id="SSF75304">
    <property type="entry name" value="Amidase signature (AS) enzymes"/>
    <property type="match status" value="1"/>
</dbReference>
<organism evidence="2 3">
    <name type="scientific">Paenibacillus terrae</name>
    <dbReference type="NCBI Taxonomy" id="159743"/>
    <lineage>
        <taxon>Bacteria</taxon>
        <taxon>Bacillati</taxon>
        <taxon>Bacillota</taxon>
        <taxon>Bacilli</taxon>
        <taxon>Bacillales</taxon>
        <taxon>Paenibacillaceae</taxon>
        <taxon>Paenibacillus</taxon>
    </lineage>
</organism>
<dbReference type="EMBL" id="PNXQ01000016">
    <property type="protein sequence ID" value="TKH41411.1"/>
    <property type="molecule type" value="Genomic_DNA"/>
</dbReference>
<dbReference type="AlphaFoldDB" id="A0A4V5STV4"/>
<dbReference type="NCBIfam" id="NF006169">
    <property type="entry name" value="PRK08310.1"/>
    <property type="match status" value="1"/>
</dbReference>
<dbReference type="InterPro" id="IPR020556">
    <property type="entry name" value="Amidase_CS"/>
</dbReference>
<evidence type="ECO:0000259" key="1">
    <source>
        <dbReference type="Pfam" id="PF01425"/>
    </source>
</evidence>
<sequence length="398" mass="42612">MKDQWNAAVNQVTVEPTGQGTLSGLSFMTKDVFAVRDHTNAAGNPCWLETHSPAAEHAEVVSLLLQEGARLTGTTHTDELMFSLNGENVHYGTPVNPKAPDRIPGGSSSGSAVAVAAGLADFALGTDTGGSVRVPSSYCGVYGMRPTHGSVSEKGVIPLAPSFDTIGWMARDPETLRRVGEVLLPQTTSGSGFSRVLIGEDAWELADTESKEALTTWLELLCGLAESHEAVRIAPQGLPEWMAMFRTIQGYEIWQEHGAWIEREQPVFGPDIAGRFSWAGTIERADQEKEAERRIEVRKRMADLLGTDAVLVIPTTTGAAPKLGLNGPPIEERRVQTMRLTCIAGLSGLPQLTIPAAEVLGCPVGISLIAGPGQDRRLLEWAASLVPAVTRIKSSFDV</sequence>
<feature type="domain" description="Amidase" evidence="1">
    <location>
        <begin position="284"/>
        <end position="379"/>
    </location>
</feature>